<feature type="transmembrane region" description="Helical" evidence="1">
    <location>
        <begin position="176"/>
        <end position="200"/>
    </location>
</feature>
<organism evidence="3 4">
    <name type="scientific">Butyricimonas hominis</name>
    <dbReference type="NCBI Taxonomy" id="2763032"/>
    <lineage>
        <taxon>Bacteria</taxon>
        <taxon>Pseudomonadati</taxon>
        <taxon>Bacteroidota</taxon>
        <taxon>Bacteroidia</taxon>
        <taxon>Bacteroidales</taxon>
        <taxon>Odoribacteraceae</taxon>
        <taxon>Butyricimonas</taxon>
    </lineage>
</organism>
<gene>
    <name evidence="3" type="ORF">H8S64_18895</name>
</gene>
<accession>A0ABR7D5C7</accession>
<evidence type="ECO:0000259" key="2">
    <source>
        <dbReference type="Pfam" id="PF25275"/>
    </source>
</evidence>
<dbReference type="InterPro" id="IPR033803">
    <property type="entry name" value="CBD-like_Golvesin-Xly"/>
</dbReference>
<feature type="domain" description="Golvesin/Xly CBD-like" evidence="2">
    <location>
        <begin position="991"/>
        <end position="1110"/>
    </location>
</feature>
<dbReference type="Pfam" id="PF25275">
    <property type="entry name" value="Golvesin_C"/>
    <property type="match status" value="1"/>
</dbReference>
<feature type="transmembrane region" description="Helical" evidence="1">
    <location>
        <begin position="21"/>
        <end position="41"/>
    </location>
</feature>
<feature type="transmembrane region" description="Helical" evidence="1">
    <location>
        <begin position="61"/>
        <end position="80"/>
    </location>
</feature>
<protein>
    <recommendedName>
        <fullName evidence="2">Golvesin/Xly CBD-like domain-containing protein</fullName>
    </recommendedName>
</protein>
<name>A0ABR7D5C7_9BACT</name>
<evidence type="ECO:0000313" key="3">
    <source>
        <dbReference type="EMBL" id="MBC5623166.1"/>
    </source>
</evidence>
<comment type="caution">
    <text evidence="3">The sequence shown here is derived from an EMBL/GenBank/DDBJ whole genome shotgun (WGS) entry which is preliminary data.</text>
</comment>
<evidence type="ECO:0000256" key="1">
    <source>
        <dbReference type="SAM" id="Phobius"/>
    </source>
</evidence>
<dbReference type="RefSeq" id="WP_186978217.1">
    <property type="nucleotide sequence ID" value="NZ_JACOOH010000009.1"/>
</dbReference>
<reference evidence="3 4" key="1">
    <citation type="submission" date="2020-08" db="EMBL/GenBank/DDBJ databases">
        <title>Genome public.</title>
        <authorList>
            <person name="Liu C."/>
            <person name="Sun Q."/>
        </authorList>
    </citation>
    <scope>NUCLEOTIDE SEQUENCE [LARGE SCALE GENOMIC DNA]</scope>
    <source>
        <strain evidence="3 4">NSJ-56</strain>
    </source>
</reference>
<feature type="transmembrane region" description="Helical" evidence="1">
    <location>
        <begin position="115"/>
        <end position="135"/>
    </location>
</feature>
<keyword evidence="1" id="KW-0812">Transmembrane</keyword>
<dbReference type="EMBL" id="JACOOH010000009">
    <property type="protein sequence ID" value="MBC5623166.1"/>
    <property type="molecule type" value="Genomic_DNA"/>
</dbReference>
<keyword evidence="4" id="KW-1185">Reference proteome</keyword>
<proteinExistence type="predicted"/>
<sequence length="1113" mass="127979">MKLLDIGIVARYEALVVSRGFVFRFLAVLVLIGITFLQIKWQSDFNLGDWYMMAMSSYMPFVNAYLFNIVQTLFVVFVVIDLPRREDRWGVVECIHCRPVDNGDYFIGKTIGGMMVFLCLGGLSAILCLFINLVASESPCNPLLYLFYFFTYTLPTLVFCMGFYVFLAFMVRNRGLVIFTGVALWYASLTVLPGFCHGALDFSGSALPNLFSGVTGHPGLGGYLLHRLSFLAGGVGFMFLGVLLMKRLPDRLGGSKVLGRVGVVLLCFGILAGGVRLSEFWRTDAVREAYRRSYDRYRDAATCRVSNHAITVRQDGEFLTMESEMVLCNAGKDAQSRPVVFLNPGLRVTRVEENGKELPFLRDNQVLSVERQLGAGDSVKLRLEYHGMIDERYAYLYVPDALYYDTRREHSLFCFGSRYAAVSDRFLWLLPECGWYPEAVVREPRSERLVKTDYTSFRLNVIAPRQRVVLSQGERSLVRDTLKFHTPRPLERISLCGGDYRCRTVQLSGFKVELYNFREEDVVPKFFSRLGKRAVAQELERYLKGSRGSEYAANSVLQRLNRFDWCYSPESRLILTEIPLSATSFRHQAENRSGLVQPGMLFLPERGTKEIRLPAPAAHKRYFLKRGAESSYNSEKKLEEVMFSSIISSLGQARRWNPFINGHVFRAPARIQEESLLSDYEDLLVKPAIYIHSERFPVFDQIYHTWIQEFRSAYREVNRSMDEREILVWNYIQTHSLEMAVRDKNMNDWLWRQILSIKAEELFHLMVRNASGERVEKVIDNFWRKHTGVVPLERFLSEIRDSLGINLSESLEQWYFSVRPNVIYQVKDEKVLIYSDDVVEKCIGEFKIRNLGDVAGNVTVMCNKSGYGVDYFNVLLNPGECKLVRLPMTWGRAMYISMGMSRNLPRYIEISAAQSNGWGLYKYGMTKDSCRGVFSIGIDDFEENDGEIIVDNESPDFFVTDLPKKWLKRLFANPEKPVSRSMFWRDKNPDEWLRAIGNSYYGDTLRSVYFKPGGDGRCKAAWKTRLEEAGKYEIFALAHYTYRNERTPIPYYYTVECGGEEEEIVLTIDGRQRGWVSLGKFNLPAGETEVTLSDRGEPENFIIADAVKWVKVE</sequence>
<keyword evidence="1" id="KW-1133">Transmembrane helix</keyword>
<keyword evidence="1" id="KW-0472">Membrane</keyword>
<evidence type="ECO:0000313" key="4">
    <source>
        <dbReference type="Proteomes" id="UP000646484"/>
    </source>
</evidence>
<feature type="transmembrane region" description="Helical" evidence="1">
    <location>
        <begin position="220"/>
        <end position="245"/>
    </location>
</feature>
<feature type="transmembrane region" description="Helical" evidence="1">
    <location>
        <begin position="257"/>
        <end position="277"/>
    </location>
</feature>
<dbReference type="Proteomes" id="UP000646484">
    <property type="component" value="Unassembled WGS sequence"/>
</dbReference>
<feature type="transmembrane region" description="Helical" evidence="1">
    <location>
        <begin position="147"/>
        <end position="169"/>
    </location>
</feature>